<sequence length="293" mass="31052">MTDTAGSNVYSPYLPQRGHESEPRPGAPAGALARKPSRLAFGRLPRGGILFGPVLLILVWEFASAIGWLSPKFLAAPSTALVTGYDLLVSGTLAEHFLASAKRAYLGLGIGVAIGLALALAAGLSRIGEASIDGLVQIKRAVPTLALIPLAILWLGIGEVMKIALIASSVMVPIYINTHAALRGIDLRHVELARSVGITRSEFLREVASPGALPGFFTGLRLAVTTCWTALVVLEQINTSEGIGYLMNRARDYGQTDIIVVGLAIYAALGLGSDLAVRFWERRALGYRKALNS</sequence>
<feature type="transmembrane region" description="Helical" evidence="9">
    <location>
        <begin position="104"/>
        <end position="124"/>
    </location>
</feature>
<proteinExistence type="inferred from homology"/>
<dbReference type="Pfam" id="PF00528">
    <property type="entry name" value="BPD_transp_1"/>
    <property type="match status" value="1"/>
</dbReference>
<dbReference type="SUPFAM" id="SSF161098">
    <property type="entry name" value="MetI-like"/>
    <property type="match status" value="1"/>
</dbReference>
<evidence type="ECO:0000256" key="7">
    <source>
        <dbReference type="ARBA" id="ARBA00023136"/>
    </source>
</evidence>
<dbReference type="FunFam" id="1.10.3720.10:FF:000003">
    <property type="entry name" value="Aliphatic sulfonate ABC transporter permease"/>
    <property type="match status" value="1"/>
</dbReference>
<evidence type="ECO:0000256" key="4">
    <source>
        <dbReference type="ARBA" id="ARBA00022475"/>
    </source>
</evidence>
<feature type="region of interest" description="Disordered" evidence="10">
    <location>
        <begin position="1"/>
        <end position="31"/>
    </location>
</feature>
<feature type="transmembrane region" description="Helical" evidence="9">
    <location>
        <begin position="145"/>
        <end position="176"/>
    </location>
</feature>
<feature type="transmembrane region" description="Helical" evidence="9">
    <location>
        <begin position="48"/>
        <end position="69"/>
    </location>
</feature>
<protein>
    <submittedName>
        <fullName evidence="12">ABC transporter permease</fullName>
    </submittedName>
</protein>
<comment type="similarity">
    <text evidence="2 9">Belongs to the binding-protein-dependent transport system permease family.</text>
</comment>
<dbReference type="InterPro" id="IPR000515">
    <property type="entry name" value="MetI-like"/>
</dbReference>
<dbReference type="GO" id="GO:0042918">
    <property type="term" value="P:alkanesulfonate transmembrane transport"/>
    <property type="evidence" value="ECO:0007669"/>
    <property type="project" value="UniProtKB-ARBA"/>
</dbReference>
<comment type="caution">
    <text evidence="12">The sequence shown here is derived from an EMBL/GenBank/DDBJ whole genome shotgun (WGS) entry which is preliminary data.</text>
</comment>
<dbReference type="InterPro" id="IPR035906">
    <property type="entry name" value="MetI-like_sf"/>
</dbReference>
<keyword evidence="7 9" id="KW-0472">Membrane</keyword>
<comment type="subcellular location">
    <subcellularLocation>
        <location evidence="1 9">Cell membrane</location>
        <topology evidence="1 9">Multi-pass membrane protein</topology>
    </subcellularLocation>
</comment>
<evidence type="ECO:0000256" key="6">
    <source>
        <dbReference type="ARBA" id="ARBA00022989"/>
    </source>
</evidence>
<keyword evidence="3 9" id="KW-0813">Transport</keyword>
<evidence type="ECO:0000313" key="13">
    <source>
        <dbReference type="Proteomes" id="UP000255207"/>
    </source>
</evidence>
<accession>A0A370L943</accession>
<evidence type="ECO:0000256" key="10">
    <source>
        <dbReference type="SAM" id="MobiDB-lite"/>
    </source>
</evidence>
<gene>
    <name evidence="12" type="ORF">DWE98_08725</name>
</gene>
<organism evidence="12 13">
    <name type="scientific">Bosea caraganae</name>
    <dbReference type="NCBI Taxonomy" id="2763117"/>
    <lineage>
        <taxon>Bacteria</taxon>
        <taxon>Pseudomonadati</taxon>
        <taxon>Pseudomonadota</taxon>
        <taxon>Alphaproteobacteria</taxon>
        <taxon>Hyphomicrobiales</taxon>
        <taxon>Boseaceae</taxon>
        <taxon>Bosea</taxon>
    </lineage>
</organism>
<feature type="domain" description="ABC transmembrane type-1" evidence="11">
    <location>
        <begin position="97"/>
        <end position="277"/>
    </location>
</feature>
<dbReference type="Proteomes" id="UP000255207">
    <property type="component" value="Unassembled WGS sequence"/>
</dbReference>
<name>A0A370L943_9HYPH</name>
<keyword evidence="13" id="KW-1185">Reference proteome</keyword>
<dbReference type="EMBL" id="QQTP01000003">
    <property type="protein sequence ID" value="RDJ26918.1"/>
    <property type="molecule type" value="Genomic_DNA"/>
</dbReference>
<dbReference type="RefSeq" id="WP_114828802.1">
    <property type="nucleotide sequence ID" value="NZ_QQTO01000001.1"/>
</dbReference>
<dbReference type="AlphaFoldDB" id="A0A370L943"/>
<evidence type="ECO:0000256" key="5">
    <source>
        <dbReference type="ARBA" id="ARBA00022692"/>
    </source>
</evidence>
<evidence type="ECO:0000313" key="12">
    <source>
        <dbReference type="EMBL" id="RDJ26918.1"/>
    </source>
</evidence>
<evidence type="ECO:0000256" key="2">
    <source>
        <dbReference type="ARBA" id="ARBA00009306"/>
    </source>
</evidence>
<keyword evidence="6 9" id="KW-1133">Transmembrane helix</keyword>
<keyword evidence="5 9" id="KW-0812">Transmembrane</keyword>
<feature type="transmembrane region" description="Helical" evidence="9">
    <location>
        <begin position="258"/>
        <end position="280"/>
    </location>
</feature>
<evidence type="ECO:0000256" key="3">
    <source>
        <dbReference type="ARBA" id="ARBA00022448"/>
    </source>
</evidence>
<evidence type="ECO:0000256" key="1">
    <source>
        <dbReference type="ARBA" id="ARBA00004651"/>
    </source>
</evidence>
<comment type="function">
    <text evidence="8">Probably part of an ABC transporter complex. Probably responsible for the translocation of the substrate across the membrane.</text>
</comment>
<dbReference type="CDD" id="cd06261">
    <property type="entry name" value="TM_PBP2"/>
    <property type="match status" value="1"/>
</dbReference>
<dbReference type="PROSITE" id="PS50928">
    <property type="entry name" value="ABC_TM1"/>
    <property type="match status" value="1"/>
</dbReference>
<evidence type="ECO:0000256" key="8">
    <source>
        <dbReference type="ARBA" id="ARBA00056719"/>
    </source>
</evidence>
<dbReference type="PANTHER" id="PTHR30151:SF38">
    <property type="entry name" value="ALIPHATIC SULFONATES TRANSPORT PERMEASE PROTEIN SSUC-RELATED"/>
    <property type="match status" value="1"/>
</dbReference>
<keyword evidence="4" id="KW-1003">Cell membrane</keyword>
<dbReference type="OrthoDB" id="9799271at2"/>
<reference evidence="13" key="1">
    <citation type="submission" date="2018-07" db="EMBL/GenBank/DDBJ databases">
        <authorList>
            <person name="Safronova V.I."/>
            <person name="Chirak E.R."/>
            <person name="Sazanova A.L."/>
        </authorList>
    </citation>
    <scope>NUCLEOTIDE SEQUENCE [LARGE SCALE GENOMIC DNA]</scope>
    <source>
        <strain evidence="13">RCAM04685</strain>
    </source>
</reference>
<dbReference type="PANTHER" id="PTHR30151">
    <property type="entry name" value="ALKANE SULFONATE ABC TRANSPORTER-RELATED, MEMBRANE SUBUNIT"/>
    <property type="match status" value="1"/>
</dbReference>
<feature type="compositionally biased region" description="Polar residues" evidence="10">
    <location>
        <begin position="1"/>
        <end position="10"/>
    </location>
</feature>
<evidence type="ECO:0000259" key="11">
    <source>
        <dbReference type="PROSITE" id="PS50928"/>
    </source>
</evidence>
<dbReference type="Gene3D" id="1.10.3720.10">
    <property type="entry name" value="MetI-like"/>
    <property type="match status" value="1"/>
</dbReference>
<evidence type="ECO:0000256" key="9">
    <source>
        <dbReference type="RuleBase" id="RU363032"/>
    </source>
</evidence>
<dbReference type="GO" id="GO:0005886">
    <property type="term" value="C:plasma membrane"/>
    <property type="evidence" value="ECO:0007669"/>
    <property type="project" value="UniProtKB-SubCell"/>
</dbReference>